<gene>
    <name evidence="3" type="ORF">RR49_00761</name>
</gene>
<evidence type="ECO:0000259" key="2">
    <source>
        <dbReference type="Pfam" id="PF13399"/>
    </source>
</evidence>
<dbReference type="STRING" id="400772.RR49_00761"/>
<dbReference type="Gene3D" id="3.30.70.2390">
    <property type="match status" value="1"/>
</dbReference>
<proteinExistence type="predicted"/>
<accession>A0A0F0LWP0</accession>
<dbReference type="AlphaFoldDB" id="A0A0F0LWP0"/>
<feature type="domain" description="LytR/CpsA/Psr regulator C-terminal" evidence="2">
    <location>
        <begin position="96"/>
        <end position="198"/>
    </location>
</feature>
<keyword evidence="4" id="KW-1185">Reference proteome</keyword>
<protein>
    <recommendedName>
        <fullName evidence="2">LytR/CpsA/Psr regulator C-terminal domain-containing protein</fullName>
    </recommendedName>
</protein>
<organism evidence="3 4">
    <name type="scientific">Microbacterium ginsengisoli</name>
    <dbReference type="NCBI Taxonomy" id="400772"/>
    <lineage>
        <taxon>Bacteria</taxon>
        <taxon>Bacillati</taxon>
        <taxon>Actinomycetota</taxon>
        <taxon>Actinomycetes</taxon>
        <taxon>Micrococcales</taxon>
        <taxon>Microbacteriaceae</taxon>
        <taxon>Microbacterium</taxon>
    </lineage>
</organism>
<dbReference type="PATRIC" id="fig|400772.4.peg.793"/>
<sequence>MRAPYLYDALVSRQTYPRDRFDGVSAASGRVGAHRAENPRMRAGLVLFWAAIATVVLLVAGIFASMVYTGRIDLTPQTAPSYSDTPEVPAVRDTSYSILVLNGTGNPAASTDAVARLEAAGWTADKVIAGAASTTSFATTTVYYSSDADLGAAKGLADLLNAGSIVQSNAYTGASGTPSPGATSANTKQLTIVLGADYQLGTATPAP</sequence>
<keyword evidence="1" id="KW-1133">Transmembrane helix</keyword>
<evidence type="ECO:0000313" key="3">
    <source>
        <dbReference type="EMBL" id="KJL38251.1"/>
    </source>
</evidence>
<keyword evidence="1" id="KW-0472">Membrane</keyword>
<feature type="transmembrane region" description="Helical" evidence="1">
    <location>
        <begin position="45"/>
        <end position="68"/>
    </location>
</feature>
<dbReference type="EMBL" id="JYIY01000063">
    <property type="protein sequence ID" value="KJL38251.1"/>
    <property type="molecule type" value="Genomic_DNA"/>
</dbReference>
<dbReference type="Proteomes" id="UP000033451">
    <property type="component" value="Unassembled WGS sequence"/>
</dbReference>
<keyword evidence="1" id="KW-0812">Transmembrane</keyword>
<dbReference type="Pfam" id="PF13399">
    <property type="entry name" value="LytR_C"/>
    <property type="match status" value="1"/>
</dbReference>
<comment type="caution">
    <text evidence="3">The sequence shown here is derived from an EMBL/GenBank/DDBJ whole genome shotgun (WGS) entry which is preliminary data.</text>
</comment>
<name>A0A0F0LWP0_9MICO</name>
<dbReference type="InterPro" id="IPR027381">
    <property type="entry name" value="LytR/CpsA/Psr_C"/>
</dbReference>
<evidence type="ECO:0000256" key="1">
    <source>
        <dbReference type="SAM" id="Phobius"/>
    </source>
</evidence>
<reference evidence="3 4" key="1">
    <citation type="submission" date="2015-02" db="EMBL/GenBank/DDBJ databases">
        <title>Draft genome sequences of ten Microbacterium spp. with emphasis on heavy metal contaminated environments.</title>
        <authorList>
            <person name="Corretto E."/>
        </authorList>
    </citation>
    <scope>NUCLEOTIDE SEQUENCE [LARGE SCALE GENOMIC DNA]</scope>
    <source>
        <strain evidence="3 4">DSM 18659</strain>
    </source>
</reference>
<evidence type="ECO:0000313" key="4">
    <source>
        <dbReference type="Proteomes" id="UP000033451"/>
    </source>
</evidence>